<evidence type="ECO:0000313" key="1">
    <source>
        <dbReference type="EMBL" id="CEK92800.1"/>
    </source>
</evidence>
<protein>
    <submittedName>
        <fullName evidence="1">Uncharacterized protein</fullName>
    </submittedName>
</protein>
<reference evidence="1" key="1">
    <citation type="submission" date="2014-12" db="EMBL/GenBank/DDBJ databases">
        <title>Insight into the proteome of Arion vulgaris.</title>
        <authorList>
            <person name="Aradska J."/>
            <person name="Bulat T."/>
            <person name="Smidak R."/>
            <person name="Sarate P."/>
            <person name="Gangsoo J."/>
            <person name="Sialana F."/>
            <person name="Bilban M."/>
            <person name="Lubec G."/>
        </authorList>
    </citation>
    <scope>NUCLEOTIDE SEQUENCE</scope>
    <source>
        <tissue evidence="1">Skin</tissue>
    </source>
</reference>
<organism evidence="1">
    <name type="scientific">Arion vulgaris</name>
    <dbReference type="NCBI Taxonomy" id="1028688"/>
    <lineage>
        <taxon>Eukaryota</taxon>
        <taxon>Metazoa</taxon>
        <taxon>Spiralia</taxon>
        <taxon>Lophotrochozoa</taxon>
        <taxon>Mollusca</taxon>
        <taxon>Gastropoda</taxon>
        <taxon>Heterobranchia</taxon>
        <taxon>Euthyneura</taxon>
        <taxon>Panpulmonata</taxon>
        <taxon>Eupulmonata</taxon>
        <taxon>Stylommatophora</taxon>
        <taxon>Helicina</taxon>
        <taxon>Arionoidea</taxon>
        <taxon>Arionidae</taxon>
        <taxon>Arion</taxon>
    </lineage>
</organism>
<dbReference type="EMBL" id="HACG01045935">
    <property type="protein sequence ID" value="CEK92800.1"/>
    <property type="molecule type" value="Transcribed_RNA"/>
</dbReference>
<gene>
    <name evidence="1" type="primary">ORF190143</name>
</gene>
<name>A0A0B7BKX4_9EUPU</name>
<dbReference type="AlphaFoldDB" id="A0A0B7BKX4"/>
<proteinExistence type="predicted"/>
<accession>A0A0B7BKX4</accession>
<sequence>MSDVSVKDNKSENEQRRKQTIHIIFQVNTEENLNKIHMAWICIDYHKNK</sequence>